<dbReference type="AlphaFoldDB" id="A0A7S2KZI7"/>
<dbReference type="InterPro" id="IPR037140">
    <property type="entry name" value="VHL_beta_dom_sf"/>
</dbReference>
<reference evidence="3" key="1">
    <citation type="submission" date="2021-01" db="EMBL/GenBank/DDBJ databases">
        <authorList>
            <person name="Corre E."/>
            <person name="Pelletier E."/>
            <person name="Niang G."/>
            <person name="Scheremetjew M."/>
            <person name="Finn R."/>
            <person name="Kale V."/>
            <person name="Holt S."/>
            <person name="Cochrane G."/>
            <person name="Meng A."/>
            <person name="Brown T."/>
            <person name="Cohen L."/>
        </authorList>
    </citation>
    <scope>NUCLEOTIDE SEQUENCE</scope>
    <source>
        <strain evidence="3">SM1012Den-03</strain>
    </source>
</reference>
<evidence type="ECO:0000259" key="2">
    <source>
        <dbReference type="PROSITE" id="PS50072"/>
    </source>
</evidence>
<dbReference type="InterPro" id="IPR029000">
    <property type="entry name" value="Cyclophilin-like_dom_sf"/>
</dbReference>
<dbReference type="Gene3D" id="2.40.100.10">
    <property type="entry name" value="Cyclophilin-like"/>
    <property type="match status" value="1"/>
</dbReference>
<dbReference type="Gene3D" id="2.60.40.780">
    <property type="entry name" value="von Hippel-Lindau disease tumour suppressor, beta domain"/>
    <property type="match status" value="1"/>
</dbReference>
<evidence type="ECO:0000256" key="1">
    <source>
        <dbReference type="SAM" id="SignalP"/>
    </source>
</evidence>
<proteinExistence type="predicted"/>
<feature type="chain" id="PRO_5031453613" description="PPIase cyclophilin-type domain-containing protein" evidence="1">
    <location>
        <begin position="18"/>
        <end position="311"/>
    </location>
</feature>
<dbReference type="PROSITE" id="PS50072">
    <property type="entry name" value="CSA_PPIASE_2"/>
    <property type="match status" value="1"/>
</dbReference>
<accession>A0A7S2KZI7</accession>
<protein>
    <recommendedName>
        <fullName evidence="2">PPIase cyclophilin-type domain-containing protein</fullName>
    </recommendedName>
</protein>
<dbReference type="InterPro" id="IPR002130">
    <property type="entry name" value="Cyclophilin-type_PPIase_dom"/>
</dbReference>
<dbReference type="GO" id="GO:0003755">
    <property type="term" value="F:peptidyl-prolyl cis-trans isomerase activity"/>
    <property type="evidence" value="ECO:0007669"/>
    <property type="project" value="InterPro"/>
</dbReference>
<dbReference type="EMBL" id="HBGZ01009136">
    <property type="protein sequence ID" value="CAD9589859.1"/>
    <property type="molecule type" value="Transcribed_RNA"/>
</dbReference>
<sequence length="311" mass="35069">MAGAFLLCSVLFLCAIAARTGTVANEQPQQQRRQVTVTFVNELPNAQIDLYWENRETGGRKFEGTIDPRGGFLRVDTYDGHEFSYEIESDGERHYFQPKGFAVLLGSTHCIQVRCDVTTYSRKSSDTFNILVKPYWSQRGASRFLELVRSGYYDGVALNRVVPGFLTQFGIAADPTVRNHWGKLAIVDDFPFDDIPFQPGYLSFAGSGIDSRTTEIFIVMPGVGQEQLDYFGENSWETPFGLLEGNVEESALTKIYSGYGDMPPWGKGPESSRIYDEDGYTTYLPNAFSLLDYIERCYVVDEVDIDIEEEL</sequence>
<dbReference type="SUPFAM" id="SSF50891">
    <property type="entry name" value="Cyclophilin-like"/>
    <property type="match status" value="1"/>
</dbReference>
<dbReference type="Pfam" id="PF00160">
    <property type="entry name" value="Pro_isomerase"/>
    <property type="match status" value="1"/>
</dbReference>
<name>A0A7S2KZI7_9STRA</name>
<organism evidence="3">
    <name type="scientific">Skeletonema marinoi</name>
    <dbReference type="NCBI Taxonomy" id="267567"/>
    <lineage>
        <taxon>Eukaryota</taxon>
        <taxon>Sar</taxon>
        <taxon>Stramenopiles</taxon>
        <taxon>Ochrophyta</taxon>
        <taxon>Bacillariophyta</taxon>
        <taxon>Coscinodiscophyceae</taxon>
        <taxon>Thalassiosirophycidae</taxon>
        <taxon>Thalassiosirales</taxon>
        <taxon>Skeletonemataceae</taxon>
        <taxon>Skeletonema</taxon>
        <taxon>Skeletonema marinoi-dohrnii complex</taxon>
    </lineage>
</organism>
<evidence type="ECO:0000313" key="3">
    <source>
        <dbReference type="EMBL" id="CAD9589859.1"/>
    </source>
</evidence>
<gene>
    <name evidence="3" type="ORF">SMAR0320_LOCUS6561</name>
</gene>
<feature type="signal peptide" evidence="1">
    <location>
        <begin position="1"/>
        <end position="17"/>
    </location>
</feature>
<feature type="domain" description="PPIase cyclophilin-type" evidence="2">
    <location>
        <begin position="141"/>
        <end position="280"/>
    </location>
</feature>
<keyword evidence="1" id="KW-0732">Signal</keyword>